<dbReference type="STRING" id="551987.SAMN05192549_103330"/>
<keyword evidence="5" id="KW-1185">Reference proteome</keyword>
<name>A0A1M7MUR7_9BURK</name>
<keyword evidence="2" id="KW-0472">Membrane</keyword>
<dbReference type="Pfam" id="PF00990">
    <property type="entry name" value="GGDEF"/>
    <property type="match status" value="1"/>
</dbReference>
<organism evidence="4 5">
    <name type="scientific">Duganella sacchari</name>
    <dbReference type="NCBI Taxonomy" id="551987"/>
    <lineage>
        <taxon>Bacteria</taxon>
        <taxon>Pseudomonadati</taxon>
        <taxon>Pseudomonadota</taxon>
        <taxon>Betaproteobacteria</taxon>
        <taxon>Burkholderiales</taxon>
        <taxon>Oxalobacteraceae</taxon>
        <taxon>Telluria group</taxon>
        <taxon>Duganella</taxon>
    </lineage>
</organism>
<dbReference type="PANTHER" id="PTHR45138">
    <property type="entry name" value="REGULATORY COMPONENTS OF SENSORY TRANSDUCTION SYSTEM"/>
    <property type="match status" value="1"/>
</dbReference>
<dbReference type="InterPro" id="IPR050469">
    <property type="entry name" value="Diguanylate_Cyclase"/>
</dbReference>
<dbReference type="InterPro" id="IPR043128">
    <property type="entry name" value="Rev_trsase/Diguanyl_cyclase"/>
</dbReference>
<evidence type="ECO:0000256" key="1">
    <source>
        <dbReference type="ARBA" id="ARBA00012528"/>
    </source>
</evidence>
<feature type="domain" description="GGDEF" evidence="3">
    <location>
        <begin position="252"/>
        <end position="382"/>
    </location>
</feature>
<dbReference type="GO" id="GO:1902201">
    <property type="term" value="P:negative regulation of bacterial-type flagellum-dependent cell motility"/>
    <property type="evidence" value="ECO:0007669"/>
    <property type="project" value="TreeGrafter"/>
</dbReference>
<feature type="transmembrane region" description="Helical" evidence="2">
    <location>
        <begin position="122"/>
        <end position="139"/>
    </location>
</feature>
<evidence type="ECO:0000259" key="3">
    <source>
        <dbReference type="PROSITE" id="PS50887"/>
    </source>
</evidence>
<dbReference type="GO" id="GO:0043709">
    <property type="term" value="P:cell adhesion involved in single-species biofilm formation"/>
    <property type="evidence" value="ECO:0007669"/>
    <property type="project" value="TreeGrafter"/>
</dbReference>
<feature type="transmembrane region" description="Helical" evidence="2">
    <location>
        <begin position="97"/>
        <end position="116"/>
    </location>
</feature>
<accession>A0A1M7MUR7</accession>
<keyword evidence="2" id="KW-1133">Transmembrane helix</keyword>
<dbReference type="EC" id="2.7.7.65" evidence="1"/>
<dbReference type="PANTHER" id="PTHR45138:SF24">
    <property type="entry name" value="DIGUANYLATE CYCLASE DGCC-RELATED"/>
    <property type="match status" value="1"/>
</dbReference>
<keyword evidence="2" id="KW-0812">Transmembrane</keyword>
<gene>
    <name evidence="4" type="ORF">SAMN05192549_103330</name>
</gene>
<dbReference type="PROSITE" id="PS50887">
    <property type="entry name" value="GGDEF"/>
    <property type="match status" value="1"/>
</dbReference>
<dbReference type="Proteomes" id="UP000184339">
    <property type="component" value="Unassembled WGS sequence"/>
</dbReference>
<dbReference type="AlphaFoldDB" id="A0A1M7MUR7"/>
<protein>
    <recommendedName>
        <fullName evidence="1">diguanylate cyclase</fullName>
        <ecNumber evidence="1">2.7.7.65</ecNumber>
    </recommendedName>
</protein>
<dbReference type="CDD" id="cd01949">
    <property type="entry name" value="GGDEF"/>
    <property type="match status" value="1"/>
</dbReference>
<reference evidence="5" key="1">
    <citation type="submission" date="2016-11" db="EMBL/GenBank/DDBJ databases">
        <authorList>
            <person name="Varghese N."/>
            <person name="Submissions S."/>
        </authorList>
    </citation>
    <scope>NUCLEOTIDE SEQUENCE [LARGE SCALE GENOMIC DNA]</scope>
    <source>
        <strain evidence="5">Sac-22</strain>
    </source>
</reference>
<dbReference type="GO" id="GO:0005886">
    <property type="term" value="C:plasma membrane"/>
    <property type="evidence" value="ECO:0007669"/>
    <property type="project" value="TreeGrafter"/>
</dbReference>
<evidence type="ECO:0000256" key="2">
    <source>
        <dbReference type="SAM" id="Phobius"/>
    </source>
</evidence>
<proteinExistence type="predicted"/>
<dbReference type="SMART" id="SM00267">
    <property type="entry name" value="GGDEF"/>
    <property type="match status" value="1"/>
</dbReference>
<feature type="transmembrane region" description="Helical" evidence="2">
    <location>
        <begin position="6"/>
        <end position="26"/>
    </location>
</feature>
<evidence type="ECO:0000313" key="5">
    <source>
        <dbReference type="Proteomes" id="UP000184339"/>
    </source>
</evidence>
<dbReference type="Gene3D" id="3.30.70.270">
    <property type="match status" value="1"/>
</dbReference>
<dbReference type="InterPro" id="IPR000160">
    <property type="entry name" value="GGDEF_dom"/>
</dbReference>
<dbReference type="InterPro" id="IPR029787">
    <property type="entry name" value="Nucleotide_cyclase"/>
</dbReference>
<dbReference type="NCBIfam" id="TIGR00254">
    <property type="entry name" value="GGDEF"/>
    <property type="match status" value="1"/>
</dbReference>
<dbReference type="RefSeq" id="WP_072783317.1">
    <property type="nucleotide sequence ID" value="NZ_FRCX01000003.1"/>
</dbReference>
<feature type="transmembrane region" description="Helical" evidence="2">
    <location>
        <begin position="38"/>
        <end position="59"/>
    </location>
</feature>
<dbReference type="EMBL" id="FRCX01000003">
    <property type="protein sequence ID" value="SHM94761.1"/>
    <property type="molecule type" value="Genomic_DNA"/>
</dbReference>
<feature type="transmembrane region" description="Helical" evidence="2">
    <location>
        <begin position="151"/>
        <end position="176"/>
    </location>
</feature>
<sequence>MQIVASLLIAMTLNLLTIAAALLAVMGKVNLAARRAQLGIGLQAIGWVCLLLSGVAGAGSLGDRLLSTLAMAGIAAGLAYSAMAFDLWCGRSASSRAPAVIAAVMTAGYGIGFQHYAFRVGWANGLLALQLALVAWTLCRQPLTPVGRWRWLLVISLLVQLLVTASRGVLGAFYTAQFPNFFAPHPANILFALAANVTVVMSLAGILLAYREEAARELERLANTDGITGALNRRAWSAQAVAIVADSQRLQQPLCVLLLDLDHFKDINEAQGHETGDKALKLLVQGMQSVGGERNVVCRYGGEEFCVLKRGADPAAMRAYDQRLRDWLAAAGPRELGIPLHYSAGIATLLDQRDSLDAMLRRADSLLYSAKMLGRNITLDDAALESGVEFK</sequence>
<dbReference type="SUPFAM" id="SSF55073">
    <property type="entry name" value="Nucleotide cyclase"/>
    <property type="match status" value="1"/>
</dbReference>
<feature type="transmembrane region" description="Helical" evidence="2">
    <location>
        <begin position="65"/>
        <end position="85"/>
    </location>
</feature>
<evidence type="ECO:0000313" key="4">
    <source>
        <dbReference type="EMBL" id="SHM94761.1"/>
    </source>
</evidence>
<feature type="transmembrane region" description="Helical" evidence="2">
    <location>
        <begin position="188"/>
        <end position="210"/>
    </location>
</feature>
<dbReference type="GO" id="GO:0052621">
    <property type="term" value="F:diguanylate cyclase activity"/>
    <property type="evidence" value="ECO:0007669"/>
    <property type="project" value="UniProtKB-EC"/>
</dbReference>